<dbReference type="Proteomes" id="UP000518752">
    <property type="component" value="Unassembled WGS sequence"/>
</dbReference>
<evidence type="ECO:0000256" key="1">
    <source>
        <dbReference type="SAM" id="MobiDB-lite"/>
    </source>
</evidence>
<sequence length="292" mass="30291">MAPSDFAVVVEYLKLTDIVSGELGKVLISSQDLVGIDSQVTLQNEGLDYAWKEADTTSEVILLTVSASIHTAGESQKGFTLRSAADGVISGFQLTFTEGTFQSDLQIEVSLFPQENHFFIVRRCCGSDGEGTGIVVVSWLDGTEFGADDGGGSDGSGVLCVQVVVQAVKAVLEVLVALSLEEALPALAVLGSEDAEGSPGSGNFGSPGKPGGGSEGSTETRIGQGVNTALAAIVPPAVGFVVLGIFRRRLFSSNNVGNDKSLWLLPPKLDFSLLSANDPPQGCLRSGPAWQA</sequence>
<evidence type="ECO:0000313" key="3">
    <source>
        <dbReference type="Proteomes" id="UP000518752"/>
    </source>
</evidence>
<reference evidence="2 3" key="1">
    <citation type="journal article" date="2020" name="ISME J.">
        <title>Uncovering the hidden diversity of litter-decomposition mechanisms in mushroom-forming fungi.</title>
        <authorList>
            <person name="Floudas D."/>
            <person name="Bentzer J."/>
            <person name="Ahren D."/>
            <person name="Johansson T."/>
            <person name="Persson P."/>
            <person name="Tunlid A."/>
        </authorList>
    </citation>
    <scope>NUCLEOTIDE SEQUENCE [LARGE SCALE GENOMIC DNA]</scope>
    <source>
        <strain evidence="2 3">CBS 406.79</strain>
    </source>
</reference>
<feature type="region of interest" description="Disordered" evidence="1">
    <location>
        <begin position="195"/>
        <end position="221"/>
    </location>
</feature>
<keyword evidence="3" id="KW-1185">Reference proteome</keyword>
<dbReference type="EMBL" id="JAACJN010000241">
    <property type="protein sequence ID" value="KAF5356731.1"/>
    <property type="molecule type" value="Genomic_DNA"/>
</dbReference>
<dbReference type="AlphaFoldDB" id="A0A8H5G1T8"/>
<organism evidence="2 3">
    <name type="scientific">Collybiopsis confluens</name>
    <dbReference type="NCBI Taxonomy" id="2823264"/>
    <lineage>
        <taxon>Eukaryota</taxon>
        <taxon>Fungi</taxon>
        <taxon>Dikarya</taxon>
        <taxon>Basidiomycota</taxon>
        <taxon>Agaricomycotina</taxon>
        <taxon>Agaricomycetes</taxon>
        <taxon>Agaricomycetidae</taxon>
        <taxon>Agaricales</taxon>
        <taxon>Marasmiineae</taxon>
        <taxon>Omphalotaceae</taxon>
        <taxon>Collybiopsis</taxon>
    </lineage>
</organism>
<protein>
    <submittedName>
        <fullName evidence="2">Uncharacterized protein</fullName>
    </submittedName>
</protein>
<gene>
    <name evidence="2" type="ORF">D9757_012539</name>
</gene>
<feature type="compositionally biased region" description="Gly residues" evidence="1">
    <location>
        <begin position="199"/>
        <end position="215"/>
    </location>
</feature>
<name>A0A8H5G1T8_9AGAR</name>
<comment type="caution">
    <text evidence="2">The sequence shown here is derived from an EMBL/GenBank/DDBJ whole genome shotgun (WGS) entry which is preliminary data.</text>
</comment>
<proteinExistence type="predicted"/>
<accession>A0A8H5G1T8</accession>
<evidence type="ECO:0000313" key="2">
    <source>
        <dbReference type="EMBL" id="KAF5356731.1"/>
    </source>
</evidence>